<protein>
    <submittedName>
        <fullName evidence="1">mRNA capping enzyme family protein</fullName>
    </submittedName>
</protein>
<dbReference type="SUPFAM" id="SSF53335">
    <property type="entry name" value="S-adenosyl-L-methionine-dependent methyltransferases"/>
    <property type="match status" value="1"/>
</dbReference>
<dbReference type="InterPro" id="IPR039753">
    <property type="entry name" value="RG7MT1"/>
</dbReference>
<dbReference type="PANTHER" id="PTHR12189:SF2">
    <property type="entry name" value="MRNA CAP GUANINE-N7 METHYLTRANSFERASE"/>
    <property type="match status" value="1"/>
</dbReference>
<evidence type="ECO:0000313" key="1">
    <source>
        <dbReference type="EMBL" id="GAQ85110.1"/>
    </source>
</evidence>
<dbReference type="PANTHER" id="PTHR12189">
    <property type="entry name" value="MRNA GUANINE-7- METHYLTRANSFERASE"/>
    <property type="match status" value="1"/>
</dbReference>
<gene>
    <name evidence="1" type="ORF">KFL_002190620</name>
</gene>
<evidence type="ECO:0000313" key="2">
    <source>
        <dbReference type="Proteomes" id="UP000054558"/>
    </source>
</evidence>
<reference evidence="1 2" key="1">
    <citation type="journal article" date="2014" name="Nat. Commun.">
        <title>Klebsormidium flaccidum genome reveals primary factors for plant terrestrial adaptation.</title>
        <authorList>
            <person name="Hori K."/>
            <person name="Maruyama F."/>
            <person name="Fujisawa T."/>
            <person name="Togashi T."/>
            <person name="Yamamoto N."/>
            <person name="Seo M."/>
            <person name="Sato S."/>
            <person name="Yamada T."/>
            <person name="Mori H."/>
            <person name="Tajima N."/>
            <person name="Moriyama T."/>
            <person name="Ikeuchi M."/>
            <person name="Watanabe M."/>
            <person name="Wada H."/>
            <person name="Kobayashi K."/>
            <person name="Saito M."/>
            <person name="Masuda T."/>
            <person name="Sasaki-Sekimoto Y."/>
            <person name="Mashiguchi K."/>
            <person name="Awai K."/>
            <person name="Shimojima M."/>
            <person name="Masuda S."/>
            <person name="Iwai M."/>
            <person name="Nobusawa T."/>
            <person name="Narise T."/>
            <person name="Kondo S."/>
            <person name="Saito H."/>
            <person name="Sato R."/>
            <person name="Murakawa M."/>
            <person name="Ihara Y."/>
            <person name="Oshima-Yamada Y."/>
            <person name="Ohtaka K."/>
            <person name="Satoh M."/>
            <person name="Sonobe K."/>
            <person name="Ishii M."/>
            <person name="Ohtani R."/>
            <person name="Kanamori-Sato M."/>
            <person name="Honoki R."/>
            <person name="Miyazaki D."/>
            <person name="Mochizuki H."/>
            <person name="Umetsu J."/>
            <person name="Higashi K."/>
            <person name="Shibata D."/>
            <person name="Kamiya Y."/>
            <person name="Sato N."/>
            <person name="Nakamura Y."/>
            <person name="Tabata S."/>
            <person name="Ida S."/>
            <person name="Kurokawa K."/>
            <person name="Ohta H."/>
        </authorList>
    </citation>
    <scope>NUCLEOTIDE SEQUENCE [LARGE SCALE GENOMIC DNA]</scope>
    <source>
        <strain evidence="1 2">NIES-2285</strain>
    </source>
</reference>
<dbReference type="InterPro" id="IPR029063">
    <property type="entry name" value="SAM-dependent_MTases_sf"/>
</dbReference>
<proteinExistence type="predicted"/>
<dbReference type="GO" id="GO:0004482">
    <property type="term" value="F:mRNA 5'-cap (guanine-N7-)-methyltransferase activity"/>
    <property type="evidence" value="ECO:0007669"/>
    <property type="project" value="InterPro"/>
</dbReference>
<dbReference type="Gene3D" id="3.40.50.150">
    <property type="entry name" value="Vaccinia Virus protein VP39"/>
    <property type="match status" value="1"/>
</dbReference>
<keyword evidence="2" id="KW-1185">Reference proteome</keyword>
<sequence length="145" mass="16061">MERVRWYHNRVKERMLEEAVRIAPSRVAPKLLDLACGPGSDMLKYAGTERWSIVTCNMALHYMMRDEEKFGLFMDAVAGALEVGGVFAGTLMNGDRVERLVGPSGEYESGLMAIARRGEEVGVSMTGRITSRTARAERSSCGRRG</sequence>
<dbReference type="OrthoDB" id="10248867at2759"/>
<name>A0A1Y1I2F7_KLENI</name>
<dbReference type="AlphaFoldDB" id="A0A1Y1I2F7"/>
<dbReference type="Proteomes" id="UP000054558">
    <property type="component" value="Unassembled WGS sequence"/>
</dbReference>
<dbReference type="EMBL" id="DF237168">
    <property type="protein sequence ID" value="GAQ85110.1"/>
    <property type="molecule type" value="Genomic_DNA"/>
</dbReference>
<organism evidence="1 2">
    <name type="scientific">Klebsormidium nitens</name>
    <name type="common">Green alga</name>
    <name type="synonym">Ulothrix nitens</name>
    <dbReference type="NCBI Taxonomy" id="105231"/>
    <lineage>
        <taxon>Eukaryota</taxon>
        <taxon>Viridiplantae</taxon>
        <taxon>Streptophyta</taxon>
        <taxon>Klebsormidiophyceae</taxon>
        <taxon>Klebsormidiales</taxon>
        <taxon>Klebsormidiaceae</taxon>
        <taxon>Klebsormidium</taxon>
    </lineage>
</organism>
<accession>A0A1Y1I2F7</accession>